<dbReference type="InterPro" id="IPR015414">
    <property type="entry name" value="TMEM64"/>
</dbReference>
<keyword evidence="9" id="KW-1185">Reference proteome</keyword>
<name>A0A6M8HP14_9PROT</name>
<dbReference type="RefSeq" id="WP_171835904.1">
    <property type="nucleotide sequence ID" value="NZ_CP053708.1"/>
</dbReference>
<evidence type="ECO:0000313" key="9">
    <source>
        <dbReference type="Proteomes" id="UP000500767"/>
    </source>
</evidence>
<evidence type="ECO:0000256" key="3">
    <source>
        <dbReference type="ARBA" id="ARBA00022692"/>
    </source>
</evidence>
<dbReference type="Proteomes" id="UP000500767">
    <property type="component" value="Chromosome"/>
</dbReference>
<evidence type="ECO:0000256" key="2">
    <source>
        <dbReference type="ARBA" id="ARBA00022475"/>
    </source>
</evidence>
<gene>
    <name evidence="8" type="ORF">HN018_08855</name>
</gene>
<dbReference type="GO" id="GO:0005886">
    <property type="term" value="C:plasma membrane"/>
    <property type="evidence" value="ECO:0007669"/>
    <property type="project" value="UniProtKB-SubCell"/>
</dbReference>
<organism evidence="8 9">
    <name type="scientific">Lichenicola cladoniae</name>
    <dbReference type="NCBI Taxonomy" id="1484109"/>
    <lineage>
        <taxon>Bacteria</taxon>
        <taxon>Pseudomonadati</taxon>
        <taxon>Pseudomonadota</taxon>
        <taxon>Alphaproteobacteria</taxon>
        <taxon>Acetobacterales</taxon>
        <taxon>Acetobacteraceae</taxon>
        <taxon>Lichenicola</taxon>
    </lineage>
</organism>
<feature type="transmembrane region" description="Helical" evidence="6">
    <location>
        <begin position="179"/>
        <end position="196"/>
    </location>
</feature>
<evidence type="ECO:0000313" key="8">
    <source>
        <dbReference type="EMBL" id="QKE90144.1"/>
    </source>
</evidence>
<proteinExistence type="inferred from homology"/>
<feature type="domain" description="VTT" evidence="7">
    <location>
        <begin position="81"/>
        <end position="198"/>
    </location>
</feature>
<evidence type="ECO:0000256" key="1">
    <source>
        <dbReference type="ARBA" id="ARBA00004651"/>
    </source>
</evidence>
<evidence type="ECO:0000256" key="6">
    <source>
        <dbReference type="RuleBase" id="RU366058"/>
    </source>
</evidence>
<dbReference type="PANTHER" id="PTHR12677:SF59">
    <property type="entry name" value="GOLGI APPARATUS MEMBRANE PROTEIN TVP38-RELATED"/>
    <property type="match status" value="1"/>
</dbReference>
<feature type="transmembrane region" description="Helical" evidence="6">
    <location>
        <begin position="20"/>
        <end position="42"/>
    </location>
</feature>
<dbReference type="Pfam" id="PF09335">
    <property type="entry name" value="VTT_dom"/>
    <property type="match status" value="1"/>
</dbReference>
<dbReference type="EMBL" id="CP053708">
    <property type="protein sequence ID" value="QKE90144.1"/>
    <property type="molecule type" value="Genomic_DNA"/>
</dbReference>
<dbReference type="InterPro" id="IPR032816">
    <property type="entry name" value="VTT_dom"/>
</dbReference>
<evidence type="ECO:0000259" key="7">
    <source>
        <dbReference type="Pfam" id="PF09335"/>
    </source>
</evidence>
<keyword evidence="2 6" id="KW-1003">Cell membrane</keyword>
<reference evidence="8 9" key="1">
    <citation type="journal article" date="2014" name="World J. Microbiol. Biotechnol.">
        <title>Biodiversity and physiological characteristics of Antarctic and Arctic lichens-associated bacteria.</title>
        <authorList>
            <person name="Lee Y.M."/>
            <person name="Kim E.H."/>
            <person name="Lee H.K."/>
            <person name="Hong S.G."/>
        </authorList>
    </citation>
    <scope>NUCLEOTIDE SEQUENCE [LARGE SCALE GENOMIC DNA]</scope>
    <source>
        <strain evidence="8 9">PAMC 26569</strain>
    </source>
</reference>
<comment type="similarity">
    <text evidence="6">Belongs to the TVP38/TMEM64 family.</text>
</comment>
<keyword evidence="5 6" id="KW-0472">Membrane</keyword>
<evidence type="ECO:0000256" key="4">
    <source>
        <dbReference type="ARBA" id="ARBA00022989"/>
    </source>
</evidence>
<feature type="transmembrane region" description="Helical" evidence="6">
    <location>
        <begin position="100"/>
        <end position="122"/>
    </location>
</feature>
<dbReference type="AlphaFoldDB" id="A0A6M8HP14"/>
<dbReference type="PANTHER" id="PTHR12677">
    <property type="entry name" value="GOLGI APPARATUS MEMBRANE PROTEIN TVP38-RELATED"/>
    <property type="match status" value="1"/>
</dbReference>
<feature type="transmembrane region" description="Helical" evidence="6">
    <location>
        <begin position="216"/>
        <end position="235"/>
    </location>
</feature>
<keyword evidence="3 6" id="KW-0812">Transmembrane</keyword>
<comment type="subcellular location">
    <subcellularLocation>
        <location evidence="1 6">Cell membrane</location>
        <topology evidence="1 6">Multi-pass membrane protein</topology>
    </subcellularLocation>
</comment>
<dbReference type="KEGG" id="lck:HN018_08855"/>
<evidence type="ECO:0000256" key="5">
    <source>
        <dbReference type="ARBA" id="ARBA00023136"/>
    </source>
</evidence>
<protein>
    <recommendedName>
        <fullName evidence="6">TVP38/TMEM64 family membrane protein</fullName>
    </recommendedName>
</protein>
<feature type="transmembrane region" description="Helical" evidence="6">
    <location>
        <begin position="63"/>
        <end position="94"/>
    </location>
</feature>
<accession>A0A6M8HP14</accession>
<sequence length="262" mass="27918">MNSPAIRTDSTARSSGAFAIRVALAVVLLLVVVAGIVGIRVWPHRFAHGLSTMIEMGRSFGAVGWLLAALIQILIALCGILPASVGALAAGMLYGIVPGFLLSGVATLIGAALAFMLTRSLFRPFIARTLLRWPRIGRLDDAVAQDGWRLVCLLRISPIMPFAVTSYALGLTSLRMRQYMIGTLASLPALLGYVVLGKLAGAGLSALSTRQAQPLRWILLALAIAATALLTLRLGRIIARIMQLPTVPRAAQEPDTQRHVIL</sequence>
<keyword evidence="4 6" id="KW-1133">Transmembrane helix</keyword>